<protein>
    <submittedName>
        <fullName evidence="2">Uncharacterized protein</fullName>
    </submittedName>
</protein>
<evidence type="ECO:0000256" key="1">
    <source>
        <dbReference type="SAM" id="MobiDB-lite"/>
    </source>
</evidence>
<accession>A0AAV7RYF6</accession>
<evidence type="ECO:0000313" key="2">
    <source>
        <dbReference type="EMBL" id="KAJ1156505.1"/>
    </source>
</evidence>
<proteinExistence type="predicted"/>
<evidence type="ECO:0000313" key="3">
    <source>
        <dbReference type="Proteomes" id="UP001066276"/>
    </source>
</evidence>
<dbReference type="Proteomes" id="UP001066276">
    <property type="component" value="Chromosome 5"/>
</dbReference>
<sequence length="87" mass="9541">MRLVLHHGSSTQNTEHQLVFSSPCDLWPNQNFNDSLECEPPKTRLLAGPAKNTGSFMDAGPVENTGSSTDLACLSSRQPEDGLRRSR</sequence>
<dbReference type="EMBL" id="JANPWB010000009">
    <property type="protein sequence ID" value="KAJ1156505.1"/>
    <property type="molecule type" value="Genomic_DNA"/>
</dbReference>
<gene>
    <name evidence="2" type="ORF">NDU88_009224</name>
</gene>
<dbReference type="AlphaFoldDB" id="A0AAV7RYF6"/>
<comment type="caution">
    <text evidence="2">The sequence shown here is derived from an EMBL/GenBank/DDBJ whole genome shotgun (WGS) entry which is preliminary data.</text>
</comment>
<organism evidence="2 3">
    <name type="scientific">Pleurodeles waltl</name>
    <name type="common">Iberian ribbed newt</name>
    <dbReference type="NCBI Taxonomy" id="8319"/>
    <lineage>
        <taxon>Eukaryota</taxon>
        <taxon>Metazoa</taxon>
        <taxon>Chordata</taxon>
        <taxon>Craniata</taxon>
        <taxon>Vertebrata</taxon>
        <taxon>Euteleostomi</taxon>
        <taxon>Amphibia</taxon>
        <taxon>Batrachia</taxon>
        <taxon>Caudata</taxon>
        <taxon>Salamandroidea</taxon>
        <taxon>Salamandridae</taxon>
        <taxon>Pleurodelinae</taxon>
        <taxon>Pleurodeles</taxon>
    </lineage>
</organism>
<name>A0AAV7RYF6_PLEWA</name>
<feature type="compositionally biased region" description="Basic and acidic residues" evidence="1">
    <location>
        <begin position="78"/>
        <end position="87"/>
    </location>
</feature>
<keyword evidence="3" id="KW-1185">Reference proteome</keyword>
<feature type="region of interest" description="Disordered" evidence="1">
    <location>
        <begin position="48"/>
        <end position="87"/>
    </location>
</feature>
<reference evidence="2" key="1">
    <citation type="journal article" date="2022" name="bioRxiv">
        <title>Sequencing and chromosome-scale assembly of the giantPleurodeles waltlgenome.</title>
        <authorList>
            <person name="Brown T."/>
            <person name="Elewa A."/>
            <person name="Iarovenko S."/>
            <person name="Subramanian E."/>
            <person name="Araus A.J."/>
            <person name="Petzold A."/>
            <person name="Susuki M."/>
            <person name="Suzuki K.-i.T."/>
            <person name="Hayashi T."/>
            <person name="Toyoda A."/>
            <person name="Oliveira C."/>
            <person name="Osipova E."/>
            <person name="Leigh N.D."/>
            <person name="Simon A."/>
            <person name="Yun M.H."/>
        </authorList>
    </citation>
    <scope>NUCLEOTIDE SEQUENCE</scope>
    <source>
        <strain evidence="2">20211129_DDA</strain>
        <tissue evidence="2">Liver</tissue>
    </source>
</reference>